<dbReference type="InterPro" id="IPR004919">
    <property type="entry name" value="GmrSD_N"/>
</dbReference>
<reference evidence="2 3" key="1">
    <citation type="submission" date="2018-07" db="EMBL/GenBank/DDBJ databases">
        <title>Erythrobacter nanhaiensis sp. nov., a novel member of the genus Erythrobacter isolated from the South China Sea.</title>
        <authorList>
            <person name="Chen X."/>
            <person name="Liu J."/>
        </authorList>
    </citation>
    <scope>NUCLEOTIDE SEQUENCE [LARGE SCALE GENOMIC DNA]</scope>
    <source>
        <strain evidence="2 3">S-5</strain>
    </source>
</reference>
<protein>
    <submittedName>
        <fullName evidence="2">DUF262 domain-containing protein</fullName>
    </submittedName>
</protein>
<organism evidence="2 3">
    <name type="scientific">Alteriqipengyuania lutimaris</name>
    <dbReference type="NCBI Taxonomy" id="1538146"/>
    <lineage>
        <taxon>Bacteria</taxon>
        <taxon>Pseudomonadati</taxon>
        <taxon>Pseudomonadota</taxon>
        <taxon>Alphaproteobacteria</taxon>
        <taxon>Sphingomonadales</taxon>
        <taxon>Erythrobacteraceae</taxon>
        <taxon>Alteriqipengyuania</taxon>
    </lineage>
</organism>
<dbReference type="PANTHER" id="PTHR39639:SF1">
    <property type="entry name" value="DUF262 DOMAIN-CONTAINING PROTEIN"/>
    <property type="match status" value="1"/>
</dbReference>
<evidence type="ECO:0000313" key="3">
    <source>
        <dbReference type="Proteomes" id="UP000254101"/>
    </source>
</evidence>
<dbReference type="RefSeq" id="WP_115493183.1">
    <property type="nucleotide sequence ID" value="NZ_JACHWW010000002.1"/>
</dbReference>
<sequence length="346" mass="40127">MQRRAEFRPFSWLHDLWRREQLDLSPPYQRRSVWSERFRHDFVTTVTLNYPCPAIFLYEEIRPDGTFNYKVVDGKQRLTTLLDFVSGNISVPEDHPSPAIRGLTFDALPDPTKLAIWRYQFSVEFVEQENENLINDIFNRINKNVAKLSQQELRHALFSGEFITSAEYLTEYMEEKLPQRFPNIAPQSRRQMKDVENASLMLLFIENGERSFSQSDLDKAYRDREEEWPERIATTQTFRDAVDFISQVLTIDTNGTILNSRLKNQADFYSLFGAVVELLRQGSLPIADDAKDRLLEWLDELRDVDQGNVATGTHPETEAYLAAARAASNDSGPRRVRINKLKAVLA</sequence>
<feature type="domain" description="GmrSD restriction endonucleases N-terminal" evidence="1">
    <location>
        <begin position="20"/>
        <end position="158"/>
    </location>
</feature>
<name>A0A395LGB6_9SPHN</name>
<comment type="caution">
    <text evidence="2">The sequence shown here is derived from an EMBL/GenBank/DDBJ whole genome shotgun (WGS) entry which is preliminary data.</text>
</comment>
<dbReference type="Proteomes" id="UP000254101">
    <property type="component" value="Unassembled WGS sequence"/>
</dbReference>
<dbReference type="AlphaFoldDB" id="A0A395LGB6"/>
<gene>
    <name evidence="2" type="ORF">DL238_14670</name>
</gene>
<accession>A0A395LGB6</accession>
<evidence type="ECO:0000313" key="2">
    <source>
        <dbReference type="EMBL" id="RDS75918.1"/>
    </source>
</evidence>
<dbReference type="PANTHER" id="PTHR39639">
    <property type="entry name" value="CHROMOSOME 16, WHOLE GENOME SHOTGUN SEQUENCE"/>
    <property type="match status" value="1"/>
</dbReference>
<proteinExistence type="predicted"/>
<evidence type="ECO:0000259" key="1">
    <source>
        <dbReference type="Pfam" id="PF03235"/>
    </source>
</evidence>
<dbReference type="OrthoDB" id="9798761at2"/>
<keyword evidence="3" id="KW-1185">Reference proteome</keyword>
<dbReference type="Pfam" id="PF03235">
    <property type="entry name" value="GmrSD_N"/>
    <property type="match status" value="1"/>
</dbReference>
<dbReference type="EMBL" id="QRBB01000002">
    <property type="protein sequence ID" value="RDS75918.1"/>
    <property type="molecule type" value="Genomic_DNA"/>
</dbReference>